<comment type="caution">
    <text evidence="1">The sequence shown here is derived from an EMBL/GenBank/DDBJ whole genome shotgun (WGS) entry which is preliminary data.</text>
</comment>
<dbReference type="PANTHER" id="PTHR38479">
    <property type="entry name" value="LMO0824 PROTEIN"/>
    <property type="match status" value="1"/>
</dbReference>
<dbReference type="PANTHER" id="PTHR38479:SF2">
    <property type="entry name" value="WINGED HELIX DNA-BINDING DOMAIN-CONTAINING PROTEIN"/>
    <property type="match status" value="1"/>
</dbReference>
<dbReference type="InterPro" id="IPR009351">
    <property type="entry name" value="AlkZ-like"/>
</dbReference>
<dbReference type="RefSeq" id="WP_194105880.1">
    <property type="nucleotide sequence ID" value="NZ_JADFFM010000001.1"/>
</dbReference>
<accession>A0ABR9XGL5</accession>
<keyword evidence="2" id="KW-1185">Reference proteome</keyword>
<gene>
    <name evidence="1" type="ORF">IRJ18_09165</name>
</gene>
<name>A0ABR9XGL5_9SPHI</name>
<evidence type="ECO:0000313" key="2">
    <source>
        <dbReference type="Proteomes" id="UP000632774"/>
    </source>
</evidence>
<proteinExistence type="predicted"/>
<organism evidence="1 2">
    <name type="scientific">Mucilaginibacter boryungensis</name>
    <dbReference type="NCBI Taxonomy" id="768480"/>
    <lineage>
        <taxon>Bacteria</taxon>
        <taxon>Pseudomonadati</taxon>
        <taxon>Bacteroidota</taxon>
        <taxon>Sphingobacteriia</taxon>
        <taxon>Sphingobacteriales</taxon>
        <taxon>Sphingobacteriaceae</taxon>
        <taxon>Mucilaginibacter</taxon>
    </lineage>
</organism>
<dbReference type="Pfam" id="PF06224">
    <property type="entry name" value="AlkZ-like"/>
    <property type="match status" value="1"/>
</dbReference>
<protein>
    <submittedName>
        <fullName evidence="1">AlkZ family DNA glycosylase</fullName>
    </submittedName>
</protein>
<reference evidence="1 2" key="1">
    <citation type="submission" date="2020-10" db="EMBL/GenBank/DDBJ databases">
        <title>Mucilaginibacter mali sp. nov., isolated from rhizosphere soil of apple orchard.</title>
        <authorList>
            <person name="Lee J.-S."/>
            <person name="Kim H.S."/>
            <person name="Kim J.-S."/>
        </authorList>
    </citation>
    <scope>NUCLEOTIDE SEQUENCE [LARGE SCALE GENOMIC DNA]</scope>
    <source>
        <strain evidence="1 2">KCTC 23157</strain>
    </source>
</reference>
<dbReference type="EMBL" id="JADFFM010000001">
    <property type="protein sequence ID" value="MBE9666528.1"/>
    <property type="molecule type" value="Genomic_DNA"/>
</dbReference>
<dbReference type="Proteomes" id="UP000632774">
    <property type="component" value="Unassembled WGS sequence"/>
</dbReference>
<evidence type="ECO:0000313" key="1">
    <source>
        <dbReference type="EMBL" id="MBE9666528.1"/>
    </source>
</evidence>
<sequence>MDILKQRLLNQQISKHNFTNAADVVHWFGAIQAQDYAGAKWALSLRLKGAKDTVIEKSLDRGEILRTHVMRPTWHFVSPKDIRWMLELTAPRINAGNASRYRGFELTEKVLNKCHDILIRSLEGRKYLTRTQLSEILNKANIPTHENRAAHILMHAELAGLICSGPRNGNQFTYALLDERVPKTTPIDYDEALGRLVERYFTAHGPATVHDCAWWSGLTLTDVKKGISITQAKLNTVTINKQAYWFAANMPEPARMSPHIYLLPNYDEYIVGYADRAALAAVSHINSRDNALFSNTVIVKGKVAGVWKKTLKKDKIEINLESFGKIEQKQLKKALDLYSKHTDREAIIKI</sequence>